<dbReference type="InterPro" id="IPR002654">
    <property type="entry name" value="Glyco_trans_25"/>
</dbReference>
<sequence length="707" mass="84537">MSIIYDLRDYNQNIITTHESNIIINITTTLDMLKSNLFNDYIIKLYTQSLRPKYIFIQINCDNDHLLINNQFPNLFINCSKISNLIKFEDKINYNDKIIFISDVFNNINNNFILMYELCYQLYNCDKIIPGNNTIYIYWDNYYNNENIDFSYSIKFNKINSEILYICSININILIDKNIIINIPDNSINSSPNLYINIDPIIYPRYLLFNINNIDIIQTDYINKHIYCNYYNDNIIIITITYFDKIPINDNIIIDNNKIFFENQTLYSNKITFCIYNTNKINKIEHKNYNYNIFQTDKINNIELNKFYSIVTILNNLPDIEYKFFNDIDIINLMKTSNTIILNFYNLINDNIFKIKLFKLWYLYHNGGLYFDCKNILFSTDSINLDNNINFMNFEYYDKSTLLSILIKLCITIFNNNYDYNLLFNTTDNLIINNNWENDIIIYNNKLISKLSYINYYKNYNNYSFQIWKKKCLYSEYNINYDKINKINLILWINLDRSIDRRNNMENILKNINIPNIRINAIDGDIANFNYNFHPNMNKYEKGCVLSHLTAIEYLQYVDGDYFMICEDDIIFKNINLFNNDLKHIIENAPVFDFLLLSKICNQKLDDLYTDYNNSKFKGSIFGTGCYIVSRNCINIFKDIFNNNIKTGIDIIGAADYYLYDNKKTYVYKYNFIDIINKNDSTIHPEHHYVQVQSSENGLNYILEDFI</sequence>
<evidence type="ECO:0000259" key="1">
    <source>
        <dbReference type="Pfam" id="PF01755"/>
    </source>
</evidence>
<proteinExistence type="predicted"/>
<feature type="domain" description="Glycosyl transferase family 25" evidence="1">
    <location>
        <begin position="491"/>
        <end position="640"/>
    </location>
</feature>
<protein>
    <recommendedName>
        <fullName evidence="1">Glycosyl transferase family 25 domain-containing protein</fullName>
    </recommendedName>
</protein>
<dbReference type="Pfam" id="PF01755">
    <property type="entry name" value="Glyco_transf_25"/>
    <property type="match status" value="1"/>
</dbReference>
<reference evidence="2" key="1">
    <citation type="journal article" date="2020" name="Nature">
        <title>Giant virus diversity and host interactions through global metagenomics.</title>
        <authorList>
            <person name="Schulz F."/>
            <person name="Roux S."/>
            <person name="Paez-Espino D."/>
            <person name="Jungbluth S."/>
            <person name="Walsh D.A."/>
            <person name="Denef V.J."/>
            <person name="McMahon K.D."/>
            <person name="Konstantinidis K.T."/>
            <person name="Eloe-Fadrosh E.A."/>
            <person name="Kyrpides N.C."/>
            <person name="Woyke T."/>
        </authorList>
    </citation>
    <scope>NUCLEOTIDE SEQUENCE</scope>
    <source>
        <strain evidence="2">GVMAG-M-3300023179-82</strain>
    </source>
</reference>
<dbReference type="EMBL" id="MN739896">
    <property type="protein sequence ID" value="QHT76495.1"/>
    <property type="molecule type" value="Genomic_DNA"/>
</dbReference>
<name>A0A6C0H8Q6_9ZZZZ</name>
<dbReference type="AlphaFoldDB" id="A0A6C0H8Q6"/>
<accession>A0A6C0H8Q6</accession>
<evidence type="ECO:0000313" key="2">
    <source>
        <dbReference type="EMBL" id="QHT76495.1"/>
    </source>
</evidence>
<organism evidence="2">
    <name type="scientific">viral metagenome</name>
    <dbReference type="NCBI Taxonomy" id="1070528"/>
    <lineage>
        <taxon>unclassified sequences</taxon>
        <taxon>metagenomes</taxon>
        <taxon>organismal metagenomes</taxon>
    </lineage>
</organism>